<sequence>LPLSPSPSLTLLPFFPTGQPKASPTVHLFLPPSDEITLKSKATLVCLLGSFYPGAASVAWKVDGAARSSGVQTTTPQKQSNNQYAASSYLTLKAAEWWLLVAAALLWRRSLGSPCARPLCPVPVPHTCPHTLGVILINTDTELALALHLRLCPASLVAQGVGI</sequence>
<dbReference type="Proteomes" id="UP000694423">
    <property type="component" value="Unplaced"/>
</dbReference>
<proteinExistence type="predicted"/>
<dbReference type="PANTHER" id="PTHR23411">
    <property type="entry name" value="TAPASIN"/>
    <property type="match status" value="1"/>
</dbReference>
<dbReference type="SUPFAM" id="SSF48726">
    <property type="entry name" value="Immunoglobulin"/>
    <property type="match status" value="1"/>
</dbReference>
<dbReference type="InterPro" id="IPR007110">
    <property type="entry name" value="Ig-like_dom"/>
</dbReference>
<dbReference type="InterPro" id="IPR003597">
    <property type="entry name" value="Ig_C1-set"/>
</dbReference>
<organism evidence="4 5">
    <name type="scientific">Dromaius novaehollandiae</name>
    <name type="common">Emu</name>
    <dbReference type="NCBI Taxonomy" id="8790"/>
    <lineage>
        <taxon>Eukaryota</taxon>
        <taxon>Metazoa</taxon>
        <taxon>Chordata</taxon>
        <taxon>Craniata</taxon>
        <taxon>Vertebrata</taxon>
        <taxon>Euteleostomi</taxon>
        <taxon>Archelosauria</taxon>
        <taxon>Archosauria</taxon>
        <taxon>Dinosauria</taxon>
        <taxon>Saurischia</taxon>
        <taxon>Theropoda</taxon>
        <taxon>Coelurosauria</taxon>
        <taxon>Aves</taxon>
        <taxon>Palaeognathae</taxon>
        <taxon>Casuariiformes</taxon>
        <taxon>Dromaiidae</taxon>
        <taxon>Dromaius</taxon>
    </lineage>
</organism>
<keyword evidence="2" id="KW-0393">Immunoglobulin domain</keyword>
<dbReference type="PROSITE" id="PS50835">
    <property type="entry name" value="IG_LIKE"/>
    <property type="match status" value="1"/>
</dbReference>
<dbReference type="Ensembl" id="ENSDNVT00000026765.1">
    <property type="protein sequence ID" value="ENSDNVP00000022197.1"/>
    <property type="gene ID" value="ENSDNVG00000015457.1"/>
</dbReference>
<reference evidence="4" key="2">
    <citation type="submission" date="2025-09" db="UniProtKB">
        <authorList>
            <consortium name="Ensembl"/>
        </authorList>
    </citation>
    <scope>IDENTIFICATION</scope>
</reference>
<dbReference type="InterPro" id="IPR050380">
    <property type="entry name" value="Immune_Resp_Modulators"/>
</dbReference>
<dbReference type="FunFam" id="2.60.40.10:FF:000283">
    <property type="entry name" value="Immunoglobulin kappa constant"/>
    <property type="match status" value="1"/>
</dbReference>
<accession>A0A8C4KKE3</accession>
<evidence type="ECO:0000313" key="5">
    <source>
        <dbReference type="Proteomes" id="UP000694423"/>
    </source>
</evidence>
<keyword evidence="1" id="KW-1015">Disulfide bond</keyword>
<dbReference type="InterPro" id="IPR013783">
    <property type="entry name" value="Ig-like_fold"/>
</dbReference>
<reference evidence="4" key="1">
    <citation type="submission" date="2025-08" db="UniProtKB">
        <authorList>
            <consortium name="Ensembl"/>
        </authorList>
    </citation>
    <scope>IDENTIFICATION</scope>
</reference>
<dbReference type="Pfam" id="PF07654">
    <property type="entry name" value="C1-set"/>
    <property type="match status" value="1"/>
</dbReference>
<evidence type="ECO:0000313" key="4">
    <source>
        <dbReference type="Ensembl" id="ENSDNVP00000022197.1"/>
    </source>
</evidence>
<dbReference type="SMART" id="SM00407">
    <property type="entry name" value="IGc1"/>
    <property type="match status" value="1"/>
</dbReference>
<protein>
    <submittedName>
        <fullName evidence="4">Immunoglobulin lambda like polypeptide 1</fullName>
    </submittedName>
</protein>
<evidence type="ECO:0000259" key="3">
    <source>
        <dbReference type="PROSITE" id="PS50835"/>
    </source>
</evidence>
<dbReference type="AlphaFoldDB" id="A0A8C4KKE3"/>
<dbReference type="InterPro" id="IPR036179">
    <property type="entry name" value="Ig-like_dom_sf"/>
</dbReference>
<name>A0A8C4KKE3_DRONO</name>
<evidence type="ECO:0000256" key="2">
    <source>
        <dbReference type="ARBA" id="ARBA00023319"/>
    </source>
</evidence>
<evidence type="ECO:0000256" key="1">
    <source>
        <dbReference type="ARBA" id="ARBA00023157"/>
    </source>
</evidence>
<keyword evidence="5" id="KW-1185">Reference proteome</keyword>
<dbReference type="Gene3D" id="2.60.40.10">
    <property type="entry name" value="Immunoglobulins"/>
    <property type="match status" value="1"/>
</dbReference>
<feature type="domain" description="Ig-like" evidence="3">
    <location>
        <begin position="24"/>
        <end position="96"/>
    </location>
</feature>